<evidence type="ECO:0000256" key="1">
    <source>
        <dbReference type="SAM" id="MobiDB-lite"/>
    </source>
</evidence>
<keyword evidence="3" id="KW-1185">Reference proteome</keyword>
<organism evidence="4">
    <name type="scientific">Echinostoma caproni</name>
    <dbReference type="NCBI Taxonomy" id="27848"/>
    <lineage>
        <taxon>Eukaryota</taxon>
        <taxon>Metazoa</taxon>
        <taxon>Spiralia</taxon>
        <taxon>Lophotrochozoa</taxon>
        <taxon>Platyhelminthes</taxon>
        <taxon>Trematoda</taxon>
        <taxon>Digenea</taxon>
        <taxon>Plagiorchiida</taxon>
        <taxon>Echinostomata</taxon>
        <taxon>Echinostomatoidea</taxon>
        <taxon>Echinostomatidae</taxon>
        <taxon>Echinostoma</taxon>
    </lineage>
</organism>
<name>A0A183AT79_9TREM</name>
<feature type="compositionally biased region" description="Low complexity" evidence="1">
    <location>
        <begin position="67"/>
        <end position="84"/>
    </location>
</feature>
<feature type="compositionally biased region" description="Basic and acidic residues" evidence="1">
    <location>
        <begin position="85"/>
        <end position="95"/>
    </location>
</feature>
<dbReference type="Proteomes" id="UP000272942">
    <property type="component" value="Unassembled WGS sequence"/>
</dbReference>
<feature type="region of interest" description="Disordered" evidence="1">
    <location>
        <begin position="54"/>
        <end position="101"/>
    </location>
</feature>
<dbReference type="AlphaFoldDB" id="A0A183AT79"/>
<protein>
    <submittedName>
        <fullName evidence="2 4">Uncharacterized protein</fullName>
    </submittedName>
</protein>
<proteinExistence type="predicted"/>
<evidence type="ECO:0000313" key="4">
    <source>
        <dbReference type="WBParaSite" id="ECPE_0001019601-mRNA-1"/>
    </source>
</evidence>
<accession>A0A183AT79</accession>
<gene>
    <name evidence="2" type="ORF">ECPE_LOCUS10164</name>
</gene>
<evidence type="ECO:0000313" key="3">
    <source>
        <dbReference type="Proteomes" id="UP000272942"/>
    </source>
</evidence>
<dbReference type="EMBL" id="UZAN01048604">
    <property type="protein sequence ID" value="VDP86586.1"/>
    <property type="molecule type" value="Genomic_DNA"/>
</dbReference>
<feature type="region of interest" description="Disordered" evidence="1">
    <location>
        <begin position="1"/>
        <end position="21"/>
    </location>
</feature>
<dbReference type="WBParaSite" id="ECPE_0001019601-mRNA-1">
    <property type="protein sequence ID" value="ECPE_0001019601-mRNA-1"/>
    <property type="gene ID" value="ECPE_0001019601"/>
</dbReference>
<sequence>MSLHRGRLKTLAPSTSPRHGDLLHALRSNQREADENLIDELVCKAPTPYTSLIHTSKFGGRRPDPSPYLSSPVPVVSLSRLTSPKAEKEQTKENDPVACDSPQTTVMRSARLIGAQQNLCPEEENKPMNTRSRFPPCFTSPAHTRPEPVPTPHASLIRTTRFGGRRPTTSPSLVSPAPVVSLSRIDSPFVHEEQVVEIVSVPPKQRRLSSRKKVSFRF</sequence>
<dbReference type="OrthoDB" id="10641356at2759"/>
<reference evidence="4" key="1">
    <citation type="submission" date="2016-06" db="UniProtKB">
        <authorList>
            <consortium name="WormBaseParasite"/>
        </authorList>
    </citation>
    <scope>IDENTIFICATION</scope>
</reference>
<reference evidence="2 3" key="2">
    <citation type="submission" date="2018-11" db="EMBL/GenBank/DDBJ databases">
        <authorList>
            <consortium name="Pathogen Informatics"/>
        </authorList>
    </citation>
    <scope>NUCLEOTIDE SEQUENCE [LARGE SCALE GENOMIC DNA]</scope>
    <source>
        <strain evidence="2 3">Egypt</strain>
    </source>
</reference>
<evidence type="ECO:0000313" key="2">
    <source>
        <dbReference type="EMBL" id="VDP86586.1"/>
    </source>
</evidence>